<dbReference type="UniPathway" id="UPA00253">
    <property type="reaction ID" value="UER00330"/>
</dbReference>
<dbReference type="RefSeq" id="WP_015346549.1">
    <property type="nucleotide sequence ID" value="NC_020126.1"/>
</dbReference>
<keyword evidence="4 7" id="KW-0223">Dioxygenase</keyword>
<dbReference type="EC" id="1.13.11.6" evidence="7"/>
<dbReference type="InterPro" id="IPR014710">
    <property type="entry name" value="RmlC-like_jellyroll"/>
</dbReference>
<dbReference type="GO" id="GO:0000334">
    <property type="term" value="F:3-hydroxyanthranilate 3,4-dioxygenase activity"/>
    <property type="evidence" value="ECO:0007669"/>
    <property type="project" value="UniProtKB-UniRule"/>
</dbReference>
<evidence type="ECO:0000256" key="3">
    <source>
        <dbReference type="ARBA" id="ARBA00022723"/>
    </source>
</evidence>
<dbReference type="GO" id="GO:0009435">
    <property type="term" value="P:NAD+ biosynthetic process"/>
    <property type="evidence" value="ECO:0007669"/>
    <property type="project" value="UniProtKB-UniPathway"/>
</dbReference>
<comment type="cofactor">
    <cofactor evidence="7">
        <name>Fe(2+)</name>
        <dbReference type="ChEBI" id="CHEBI:29033"/>
    </cofactor>
    <text evidence="7">Binds 2 Fe(2+) ions per subunit.</text>
</comment>
<evidence type="ECO:0000256" key="2">
    <source>
        <dbReference type="ARBA" id="ARBA00022642"/>
    </source>
</evidence>
<feature type="binding site" evidence="7">
    <location>
        <position position="98"/>
    </location>
    <ligand>
        <name>substrate</name>
    </ligand>
</feature>
<dbReference type="GO" id="GO:0008198">
    <property type="term" value="F:ferrous iron binding"/>
    <property type="evidence" value="ECO:0007669"/>
    <property type="project" value="UniProtKB-UniRule"/>
</dbReference>
<feature type="binding site" evidence="7">
    <location>
        <position position="163"/>
    </location>
    <ligand>
        <name>Fe cation</name>
        <dbReference type="ChEBI" id="CHEBI:24875"/>
        <label>2</label>
    </ligand>
</feature>
<protein>
    <recommendedName>
        <fullName evidence="7">3-hydroxyanthranilate 3,4-dioxygenase</fullName>
        <ecNumber evidence="7">1.13.11.6</ecNumber>
    </recommendedName>
    <alternativeName>
        <fullName evidence="7">3-hydroxyanthranilate oxygenase</fullName>
        <shortName evidence="7">3-HAO</shortName>
    </alternativeName>
    <alternativeName>
        <fullName evidence="7">3-hydroxyanthranilic acid dioxygenase</fullName>
        <shortName evidence="7">HAD</shortName>
    </alternativeName>
</protein>
<dbReference type="OrthoDB" id="5002379at2"/>
<dbReference type="EMBL" id="CP004025">
    <property type="protein sequence ID" value="AGC42286.1"/>
    <property type="molecule type" value="Genomic_DNA"/>
</dbReference>
<keyword evidence="6 7" id="KW-0408">Iron</keyword>
<feature type="binding site" evidence="7">
    <location>
        <position position="56"/>
    </location>
    <ligand>
        <name>Fe cation</name>
        <dbReference type="ChEBI" id="CHEBI:24875"/>
        <label>1</label>
        <note>catalytic</note>
    </ligand>
</feature>
<dbReference type="AlphaFoldDB" id="L7U0F6"/>
<keyword evidence="9" id="KW-1185">Reference proteome</keyword>
<comment type="pathway">
    <text evidence="7">Cofactor biosynthesis; NAD(+) biosynthesis; quinolinate from L-kynurenine: step 3/3.</text>
</comment>
<feature type="binding site" evidence="7">
    <location>
        <position position="50"/>
    </location>
    <ligand>
        <name>Fe cation</name>
        <dbReference type="ChEBI" id="CHEBI:24875"/>
        <label>1</label>
        <note>catalytic</note>
    </ligand>
</feature>
<dbReference type="InterPro" id="IPR010329">
    <property type="entry name" value="3hydroanth_dOase"/>
</dbReference>
<dbReference type="eggNOG" id="COG1917">
    <property type="taxonomic scope" value="Bacteria"/>
</dbReference>
<sequence>MGRLTPINFKKWIDEHRHLLKPPVGNQLVWADREFMVTVVGGPNARTDYHINEGEEFFYQLEGSMNLRVLDDGKPVDIPIHEGDIYLLPPKLPHSPQRPAGTVGLVLERRRLPHELDGFMWMCPSCNEKLYEEFVHVTNLVTQLPPIFEHFYGNPENCTCKKCGTKVTKGGPTR</sequence>
<dbReference type="NCBIfam" id="NF009763">
    <property type="entry name" value="PRK13264.1"/>
    <property type="match status" value="1"/>
</dbReference>
<dbReference type="Gene3D" id="2.60.120.10">
    <property type="entry name" value="Jelly Rolls"/>
    <property type="match status" value="1"/>
</dbReference>
<feature type="binding site" evidence="7">
    <location>
        <position position="46"/>
    </location>
    <ligand>
        <name>O2</name>
        <dbReference type="ChEBI" id="CHEBI:15379"/>
    </ligand>
</feature>
<dbReference type="HAMAP" id="MF_00825">
    <property type="entry name" value="3_HAO"/>
    <property type="match status" value="1"/>
</dbReference>
<dbReference type="HOGENOM" id="CLU_095765_0_0_7"/>
<evidence type="ECO:0000256" key="7">
    <source>
        <dbReference type="HAMAP-Rule" id="MF_00825"/>
    </source>
</evidence>
<dbReference type="STRING" id="1278073.MYSTI_00937"/>
<evidence type="ECO:0000313" key="8">
    <source>
        <dbReference type="EMBL" id="AGC42286.1"/>
    </source>
</evidence>
<dbReference type="CDD" id="cd06123">
    <property type="entry name" value="cupin_HAO"/>
    <property type="match status" value="1"/>
</dbReference>
<dbReference type="KEGG" id="msd:MYSTI_00937"/>
<feature type="binding site" evidence="7">
    <location>
        <position position="56"/>
    </location>
    <ligand>
        <name>substrate</name>
    </ligand>
</feature>
<gene>
    <name evidence="7" type="primary">nbaC</name>
    <name evidence="8" type="ordered locus">MYSTI_00937</name>
</gene>
<evidence type="ECO:0000256" key="5">
    <source>
        <dbReference type="ARBA" id="ARBA00023002"/>
    </source>
</evidence>
<accession>L7U0F6</accession>
<comment type="catalytic activity">
    <reaction evidence="7">
        <text>3-hydroxyanthranilate + O2 = (2Z,4Z)-2-amino-3-carboxymuconate 6-semialdehyde</text>
        <dbReference type="Rhea" id="RHEA:17953"/>
        <dbReference type="ChEBI" id="CHEBI:15379"/>
        <dbReference type="ChEBI" id="CHEBI:36559"/>
        <dbReference type="ChEBI" id="CHEBI:77612"/>
        <dbReference type="EC" id="1.13.11.6"/>
    </reaction>
</comment>
<evidence type="ECO:0000256" key="1">
    <source>
        <dbReference type="ARBA" id="ARBA00002752"/>
    </source>
</evidence>
<organism evidence="8 9">
    <name type="scientific">Myxococcus stipitatus (strain DSM 14675 / JCM 12634 / Mx s8)</name>
    <dbReference type="NCBI Taxonomy" id="1278073"/>
    <lineage>
        <taxon>Bacteria</taxon>
        <taxon>Pseudomonadati</taxon>
        <taxon>Myxococcota</taxon>
        <taxon>Myxococcia</taxon>
        <taxon>Myxococcales</taxon>
        <taxon>Cystobacterineae</taxon>
        <taxon>Myxococcaceae</taxon>
        <taxon>Myxococcus</taxon>
    </lineage>
</organism>
<dbReference type="NCBIfam" id="TIGR03037">
    <property type="entry name" value="anthran_nbaC"/>
    <property type="match status" value="1"/>
</dbReference>
<evidence type="ECO:0000256" key="6">
    <source>
        <dbReference type="ARBA" id="ARBA00023004"/>
    </source>
</evidence>
<dbReference type="GO" id="GO:0019805">
    <property type="term" value="P:quinolinate biosynthetic process"/>
    <property type="evidence" value="ECO:0007669"/>
    <property type="project" value="UniProtKB-UniRule"/>
</dbReference>
<name>L7U0F6_MYXSD</name>
<evidence type="ECO:0000256" key="4">
    <source>
        <dbReference type="ARBA" id="ARBA00022964"/>
    </source>
</evidence>
<dbReference type="InterPro" id="IPR011051">
    <property type="entry name" value="RmlC_Cupin_sf"/>
</dbReference>
<keyword evidence="3 7" id="KW-0479">Metal-binding</keyword>
<dbReference type="Pfam" id="PF06052">
    <property type="entry name" value="3-HAO"/>
    <property type="match status" value="1"/>
</dbReference>
<dbReference type="GO" id="GO:0006569">
    <property type="term" value="P:L-tryptophan catabolic process"/>
    <property type="evidence" value="ECO:0007669"/>
    <property type="project" value="UniProtKB-UniRule"/>
</dbReference>
<feature type="binding site" evidence="7">
    <location>
        <position position="123"/>
    </location>
    <ligand>
        <name>Fe cation</name>
        <dbReference type="ChEBI" id="CHEBI:24875"/>
        <label>2</label>
    </ligand>
</feature>
<dbReference type="PANTHER" id="PTHR15497">
    <property type="entry name" value="3-HYDROXYANTHRANILATE 3,4-DIOXYGENASE"/>
    <property type="match status" value="1"/>
</dbReference>
<feature type="binding site" evidence="7">
    <location>
        <position position="160"/>
    </location>
    <ligand>
        <name>Fe cation</name>
        <dbReference type="ChEBI" id="CHEBI:24875"/>
        <label>2</label>
    </ligand>
</feature>
<dbReference type="Proteomes" id="UP000011131">
    <property type="component" value="Chromosome"/>
</dbReference>
<comment type="function">
    <text evidence="1 7">Catalyzes the oxidative ring opening of 3-hydroxyanthranilate to 2-amino-3-carboxymuconate semialdehyde, which spontaneously cyclizes to quinolinate.</text>
</comment>
<feature type="binding site" evidence="7">
    <location>
        <position position="108"/>
    </location>
    <ligand>
        <name>substrate</name>
    </ligand>
</feature>
<dbReference type="GO" id="GO:0005737">
    <property type="term" value="C:cytoplasm"/>
    <property type="evidence" value="ECO:0007669"/>
    <property type="project" value="TreeGrafter"/>
</dbReference>
<dbReference type="PANTHER" id="PTHR15497:SF1">
    <property type="entry name" value="3-HYDROXYANTHRANILATE 3,4-DIOXYGENASE"/>
    <property type="match status" value="1"/>
</dbReference>
<evidence type="ECO:0000313" key="9">
    <source>
        <dbReference type="Proteomes" id="UP000011131"/>
    </source>
</evidence>
<reference evidence="8 9" key="1">
    <citation type="journal article" date="2013" name="Genome Announc.">
        <title>Complete genome sequence of Myxococcus stipitatus strain DSM 14675, a fruiting myxobacterium.</title>
        <authorList>
            <person name="Huntley S."/>
            <person name="Kneip S."/>
            <person name="Treuner-Lange A."/>
            <person name="Sogaard-Andersen L."/>
        </authorList>
    </citation>
    <scope>NUCLEOTIDE SEQUENCE [LARGE SCALE GENOMIC DNA]</scope>
    <source>
        <strain evidence="9">DSM 14675 / JCM 12634 / Mx s8</strain>
    </source>
</reference>
<dbReference type="PATRIC" id="fig|1278073.3.peg.976"/>
<proteinExistence type="inferred from homology"/>
<feature type="binding site" evidence="7">
    <location>
        <position position="126"/>
    </location>
    <ligand>
        <name>Fe cation</name>
        <dbReference type="ChEBI" id="CHEBI:24875"/>
        <label>2</label>
    </ligand>
</feature>
<comment type="similarity">
    <text evidence="7">Belongs to the 3-HAO family.</text>
</comment>
<dbReference type="SUPFAM" id="SSF51182">
    <property type="entry name" value="RmlC-like cupins"/>
    <property type="match status" value="1"/>
</dbReference>
<feature type="binding site" evidence="7">
    <location>
        <position position="94"/>
    </location>
    <ligand>
        <name>Fe cation</name>
        <dbReference type="ChEBI" id="CHEBI:24875"/>
        <label>1</label>
        <note>catalytic</note>
    </ligand>
</feature>
<dbReference type="GO" id="GO:0043420">
    <property type="term" value="P:anthranilate metabolic process"/>
    <property type="evidence" value="ECO:0007669"/>
    <property type="project" value="UniProtKB-UniRule"/>
</dbReference>
<keyword evidence="2 7" id="KW-0662">Pyridine nucleotide biosynthesis</keyword>
<keyword evidence="5 7" id="KW-0560">Oxidoreductase</keyword>